<organism evidence="1 2">
    <name type="scientific">Paracoccidioides brasiliensis (strain Pb18)</name>
    <dbReference type="NCBI Taxonomy" id="502780"/>
    <lineage>
        <taxon>Eukaryota</taxon>
        <taxon>Fungi</taxon>
        <taxon>Dikarya</taxon>
        <taxon>Ascomycota</taxon>
        <taxon>Pezizomycotina</taxon>
        <taxon>Eurotiomycetes</taxon>
        <taxon>Eurotiomycetidae</taxon>
        <taxon>Onygenales</taxon>
        <taxon>Ajellomycetaceae</taxon>
        <taxon>Paracoccidioides</taxon>
    </lineage>
</organism>
<reference evidence="1 2" key="1">
    <citation type="journal article" date="2011" name="PLoS Genet.">
        <title>Comparative genomic analysis of human fungal pathogens causing paracoccidioidomycosis.</title>
        <authorList>
            <person name="Desjardins C.A."/>
            <person name="Champion M.D."/>
            <person name="Holder J.W."/>
            <person name="Muszewska A."/>
            <person name="Goldberg J."/>
            <person name="Bailao A.M."/>
            <person name="Brigido M.M."/>
            <person name="Ferreira M.E."/>
            <person name="Garcia A.M."/>
            <person name="Grynberg M."/>
            <person name="Gujja S."/>
            <person name="Heiman D.I."/>
            <person name="Henn M.R."/>
            <person name="Kodira C.D."/>
            <person name="Leon-Narvaez H."/>
            <person name="Longo L.V."/>
            <person name="Ma L.J."/>
            <person name="Malavazi I."/>
            <person name="Matsuo A.L."/>
            <person name="Morais F.V."/>
            <person name="Pereira M."/>
            <person name="Rodriguez-Brito S."/>
            <person name="Sakthikumar S."/>
            <person name="Salem-Izacc S.M."/>
            <person name="Sykes S.M."/>
            <person name="Teixeira M.M."/>
            <person name="Vallejo M.C."/>
            <person name="Walter M.E."/>
            <person name="Yandava C."/>
            <person name="Young S."/>
            <person name="Zeng Q."/>
            <person name="Zucker J."/>
            <person name="Felipe M.S."/>
            <person name="Goldman G.H."/>
            <person name="Haas B.J."/>
            <person name="McEwen J.G."/>
            <person name="Nino-Vega G."/>
            <person name="Puccia R."/>
            <person name="San-Blas G."/>
            <person name="Soares C.M."/>
            <person name="Birren B.W."/>
            <person name="Cuomo C.A."/>
        </authorList>
    </citation>
    <scope>NUCLEOTIDE SEQUENCE [LARGE SCALE GENOMIC DNA]</scope>
    <source>
        <strain evidence="1 2">Pb18</strain>
    </source>
</reference>
<evidence type="ECO:0008006" key="3">
    <source>
        <dbReference type="Google" id="ProtNLM"/>
    </source>
</evidence>
<dbReference type="Proteomes" id="UP000001628">
    <property type="component" value="Unassembled WGS sequence"/>
</dbReference>
<gene>
    <name evidence="1" type="ORF">PADG_02855</name>
</gene>
<dbReference type="EMBL" id="KN275959">
    <property type="protein sequence ID" value="EEH46757.1"/>
    <property type="molecule type" value="Genomic_DNA"/>
</dbReference>
<proteinExistence type="predicted"/>
<protein>
    <recommendedName>
        <fullName evidence="3">Myb-like domain-containing protein</fullName>
    </recommendedName>
</protein>
<evidence type="ECO:0000313" key="2">
    <source>
        <dbReference type="Proteomes" id="UP000001628"/>
    </source>
</evidence>
<dbReference type="OMA" id="WLIVNTI"/>
<sequence>MLADNAIILSASSYDSRLFSGRHCKSMFKVNNRGIGEGIRPSRKSLWTDEEEMWLIVTCMEQHTNEWLAQNMPGNSGRTSHSIAGHLADLRTKGKLPRSWRQENGNGVTSWSIAEDMEILEWILHAKTRIDPVVFVAADRSGTAITNRAEYLMADEVFAALVHDTEESLRLVQLNYDATEEGPEKEEAYDILVIAEDDSDRLIRDALQKSLASRS</sequence>
<dbReference type="eggNOG" id="ENOG502RAFR">
    <property type="taxonomic scope" value="Eukaryota"/>
</dbReference>
<dbReference type="OrthoDB" id="4196188at2759"/>
<name>C1G6Q0_PARBD</name>
<evidence type="ECO:0000313" key="1">
    <source>
        <dbReference type="EMBL" id="EEH46757.1"/>
    </source>
</evidence>
<dbReference type="HOGENOM" id="CLU_090758_1_0_1"/>
<dbReference type="AlphaFoldDB" id="C1G6Q0"/>
<keyword evidence="2" id="KW-1185">Reference proteome</keyword>
<dbReference type="KEGG" id="pbn:PADG_02855"/>
<dbReference type="InParanoid" id="C1G6Q0"/>
<dbReference type="VEuPathDB" id="FungiDB:PADG_02855"/>
<accession>C1G6Q0</accession>
<dbReference type="RefSeq" id="XP_010758627.1">
    <property type="nucleotide sequence ID" value="XM_010760325.1"/>
</dbReference>
<dbReference type="GeneID" id="22582267"/>